<feature type="domain" description="MAM" evidence="4">
    <location>
        <begin position="277"/>
        <end position="438"/>
    </location>
</feature>
<keyword evidence="3" id="KW-0732">Signal</keyword>
<feature type="domain" description="MAM" evidence="4">
    <location>
        <begin position="55"/>
        <end position="225"/>
    </location>
</feature>
<evidence type="ECO:0000313" key="5">
    <source>
        <dbReference type="EMBL" id="KAG7454097.1"/>
    </source>
</evidence>
<gene>
    <name evidence="5" type="ORF">MATL_G00263890</name>
</gene>
<feature type="disulfide bond" evidence="2">
    <location>
        <begin position="242"/>
        <end position="260"/>
    </location>
</feature>
<dbReference type="PROSITE" id="PS50060">
    <property type="entry name" value="MAM_2"/>
    <property type="match status" value="2"/>
</dbReference>
<evidence type="ECO:0000313" key="6">
    <source>
        <dbReference type="Proteomes" id="UP001046870"/>
    </source>
</evidence>
<dbReference type="CDD" id="cd00112">
    <property type="entry name" value="LDLa"/>
    <property type="match status" value="1"/>
</dbReference>
<dbReference type="SMART" id="SM00192">
    <property type="entry name" value="LDLa"/>
    <property type="match status" value="1"/>
</dbReference>
<dbReference type="PROSITE" id="PS50068">
    <property type="entry name" value="LDLRA_2"/>
    <property type="match status" value="1"/>
</dbReference>
<dbReference type="GO" id="GO:0016020">
    <property type="term" value="C:membrane"/>
    <property type="evidence" value="ECO:0007669"/>
    <property type="project" value="InterPro"/>
</dbReference>
<dbReference type="PROSITE" id="PS01209">
    <property type="entry name" value="LDLRA_1"/>
    <property type="match status" value="1"/>
</dbReference>
<dbReference type="CDD" id="cd06263">
    <property type="entry name" value="MAM"/>
    <property type="match status" value="1"/>
</dbReference>
<feature type="chain" id="PRO_5039501837" description="MAM domain-containing protein" evidence="3">
    <location>
        <begin position="26"/>
        <end position="451"/>
    </location>
</feature>
<dbReference type="OrthoDB" id="8907633at2759"/>
<dbReference type="EMBL" id="JAFDVH010000030">
    <property type="protein sequence ID" value="KAG7454097.1"/>
    <property type="molecule type" value="Genomic_DNA"/>
</dbReference>
<dbReference type="PANTHER" id="PTHR23282:SF101">
    <property type="entry name" value="MAM DOMAIN-CONTAINING PROTEIN"/>
    <property type="match status" value="1"/>
</dbReference>
<protein>
    <recommendedName>
        <fullName evidence="4">MAM domain-containing protein</fullName>
    </recommendedName>
</protein>
<dbReference type="SUPFAM" id="SSF49899">
    <property type="entry name" value="Concanavalin A-like lectins/glucanases"/>
    <property type="match status" value="2"/>
</dbReference>
<keyword evidence="1 2" id="KW-1015">Disulfide bond</keyword>
<reference evidence="5" key="1">
    <citation type="submission" date="2021-01" db="EMBL/GenBank/DDBJ databases">
        <authorList>
            <person name="Zahm M."/>
            <person name="Roques C."/>
            <person name="Cabau C."/>
            <person name="Klopp C."/>
            <person name="Donnadieu C."/>
            <person name="Jouanno E."/>
            <person name="Lampietro C."/>
            <person name="Louis A."/>
            <person name="Herpin A."/>
            <person name="Echchiki A."/>
            <person name="Berthelot C."/>
            <person name="Parey E."/>
            <person name="Roest-Crollius H."/>
            <person name="Braasch I."/>
            <person name="Postlethwait J."/>
            <person name="Bobe J."/>
            <person name="Montfort J."/>
            <person name="Bouchez O."/>
            <person name="Begum T."/>
            <person name="Mejri S."/>
            <person name="Adams A."/>
            <person name="Chen W.-J."/>
            <person name="Guiguen Y."/>
        </authorList>
    </citation>
    <scope>NUCLEOTIDE SEQUENCE</scope>
    <source>
        <strain evidence="5">YG-15Mar2019-1</strain>
        <tissue evidence="5">Brain</tissue>
    </source>
</reference>
<organism evidence="5 6">
    <name type="scientific">Megalops atlanticus</name>
    <name type="common">Tarpon</name>
    <name type="synonym">Clupea gigantea</name>
    <dbReference type="NCBI Taxonomy" id="7932"/>
    <lineage>
        <taxon>Eukaryota</taxon>
        <taxon>Metazoa</taxon>
        <taxon>Chordata</taxon>
        <taxon>Craniata</taxon>
        <taxon>Vertebrata</taxon>
        <taxon>Euteleostomi</taxon>
        <taxon>Actinopterygii</taxon>
        <taxon>Neopterygii</taxon>
        <taxon>Teleostei</taxon>
        <taxon>Elopiformes</taxon>
        <taxon>Megalopidae</taxon>
        <taxon>Megalops</taxon>
    </lineage>
</organism>
<evidence type="ECO:0000256" key="3">
    <source>
        <dbReference type="SAM" id="SignalP"/>
    </source>
</evidence>
<dbReference type="PANTHER" id="PTHR23282">
    <property type="entry name" value="APICAL ENDOSOMAL GLYCOPROTEIN PRECURSOR"/>
    <property type="match status" value="1"/>
</dbReference>
<dbReference type="InterPro" id="IPR013320">
    <property type="entry name" value="ConA-like_dom_sf"/>
</dbReference>
<accession>A0A9D3SZF4</accession>
<dbReference type="Pfam" id="PF00629">
    <property type="entry name" value="MAM"/>
    <property type="match status" value="2"/>
</dbReference>
<dbReference type="Gene3D" id="2.60.120.200">
    <property type="match status" value="2"/>
</dbReference>
<dbReference type="InterPro" id="IPR023415">
    <property type="entry name" value="LDLR_class-A_CS"/>
</dbReference>
<dbReference type="InterPro" id="IPR036055">
    <property type="entry name" value="LDL_receptor-like_sf"/>
</dbReference>
<feature type="signal peptide" evidence="3">
    <location>
        <begin position="1"/>
        <end position="25"/>
    </location>
</feature>
<evidence type="ECO:0000256" key="2">
    <source>
        <dbReference type="PROSITE-ProRule" id="PRU00124"/>
    </source>
</evidence>
<comment type="caution">
    <text evidence="2">Lacks conserved residue(s) required for the propagation of feature annotation.</text>
</comment>
<dbReference type="InterPro" id="IPR051560">
    <property type="entry name" value="MAM_domain-containing"/>
</dbReference>
<sequence length="451" mass="48894">MDYFRRQPLMCLALYSSIVTISCHALLDRSPDESVPARLSPHIWNLADVSQTQAVSCDFEWPCSWILSNHSGRVDWHVMLPQQRGLSVRAVQPTTDHSVGGPDGHFLILTAVEADAAGNCEFSITSPVLSHSGALCCLKLAMFQPEHSQGNLSVQLKLLNSASVVSLPAVNDLGQNGTREQWEVLEVQIGQLDEPFQVTLLYSTCGEEDRTTLAIDSLELKNCDVGDPGLGVECVEGESFHCDLGGCIDNSRVCNFHRDCPLGEDEGVVCDALPMGAHCSFDSGPCGWTVSGTSSTWTLTSGAEMAASEDLLGITLQNTEGNFLFLKLRDNKTGGEALAQSPALPPTAASRDCQIQFSLYLFGKFNGTVLLSVEENVTAAVPLVWERSGQRKDSWQNINLELSDVLNSFSISLRVQWGWGSSADIAMDQISLGASCFDTGDNCALMHKHTF</sequence>
<dbReference type="Gene3D" id="4.10.400.10">
    <property type="entry name" value="Low-density Lipoprotein Receptor"/>
    <property type="match status" value="1"/>
</dbReference>
<dbReference type="AlphaFoldDB" id="A0A9D3SZF4"/>
<dbReference type="Proteomes" id="UP001046870">
    <property type="component" value="Unassembled WGS sequence"/>
</dbReference>
<keyword evidence="6" id="KW-1185">Reference proteome</keyword>
<comment type="caution">
    <text evidence="5">The sequence shown here is derived from an EMBL/GenBank/DDBJ whole genome shotgun (WGS) entry which is preliminary data.</text>
</comment>
<dbReference type="PROSITE" id="PS51257">
    <property type="entry name" value="PROKAR_LIPOPROTEIN"/>
    <property type="match status" value="1"/>
</dbReference>
<name>A0A9D3SZF4_MEGAT</name>
<dbReference type="InterPro" id="IPR000998">
    <property type="entry name" value="MAM_dom"/>
</dbReference>
<dbReference type="InterPro" id="IPR002172">
    <property type="entry name" value="LDrepeatLR_classA_rpt"/>
</dbReference>
<evidence type="ECO:0000256" key="1">
    <source>
        <dbReference type="ARBA" id="ARBA00023157"/>
    </source>
</evidence>
<dbReference type="SMART" id="SM00137">
    <property type="entry name" value="MAM"/>
    <property type="match status" value="2"/>
</dbReference>
<evidence type="ECO:0000259" key="4">
    <source>
        <dbReference type="PROSITE" id="PS50060"/>
    </source>
</evidence>
<proteinExistence type="predicted"/>